<dbReference type="Proteomes" id="UP000215914">
    <property type="component" value="Unassembled WGS sequence"/>
</dbReference>
<comment type="caution">
    <text evidence="1">The sequence shown here is derived from an EMBL/GenBank/DDBJ whole genome shotgun (WGS) entry which is preliminary data.</text>
</comment>
<protein>
    <submittedName>
        <fullName evidence="1">Transposase, Ptta/En/Spm, plant</fullName>
    </submittedName>
</protein>
<reference evidence="1" key="1">
    <citation type="journal article" date="2017" name="Nature">
        <title>The sunflower genome provides insights into oil metabolism, flowering and Asterid evolution.</title>
        <authorList>
            <person name="Badouin H."/>
            <person name="Gouzy J."/>
            <person name="Grassa C.J."/>
            <person name="Murat F."/>
            <person name="Staton S.E."/>
            <person name="Cottret L."/>
            <person name="Lelandais-Briere C."/>
            <person name="Owens G.L."/>
            <person name="Carrere S."/>
            <person name="Mayjonade B."/>
            <person name="Legrand L."/>
            <person name="Gill N."/>
            <person name="Kane N.C."/>
            <person name="Bowers J.E."/>
            <person name="Hubner S."/>
            <person name="Bellec A."/>
            <person name="Berard A."/>
            <person name="Berges H."/>
            <person name="Blanchet N."/>
            <person name="Boniface M.C."/>
            <person name="Brunel D."/>
            <person name="Catrice O."/>
            <person name="Chaidir N."/>
            <person name="Claudel C."/>
            <person name="Donnadieu C."/>
            <person name="Faraut T."/>
            <person name="Fievet G."/>
            <person name="Helmstetter N."/>
            <person name="King M."/>
            <person name="Knapp S.J."/>
            <person name="Lai Z."/>
            <person name="Le Paslier M.C."/>
            <person name="Lippi Y."/>
            <person name="Lorenzon L."/>
            <person name="Mandel J.R."/>
            <person name="Marage G."/>
            <person name="Marchand G."/>
            <person name="Marquand E."/>
            <person name="Bret-Mestries E."/>
            <person name="Morien E."/>
            <person name="Nambeesan S."/>
            <person name="Nguyen T."/>
            <person name="Pegot-Espagnet P."/>
            <person name="Pouilly N."/>
            <person name="Raftis F."/>
            <person name="Sallet E."/>
            <person name="Schiex T."/>
            <person name="Thomas J."/>
            <person name="Vandecasteele C."/>
            <person name="Vares D."/>
            <person name="Vear F."/>
            <person name="Vautrin S."/>
            <person name="Crespi M."/>
            <person name="Mangin B."/>
            <person name="Burke J.M."/>
            <person name="Salse J."/>
            <person name="Munos S."/>
            <person name="Vincourt P."/>
            <person name="Rieseberg L.H."/>
            <person name="Langlade N.B."/>
        </authorList>
    </citation>
    <scope>NUCLEOTIDE SEQUENCE</scope>
    <source>
        <tissue evidence="1">Leaves</tissue>
    </source>
</reference>
<organism evidence="1 2">
    <name type="scientific">Helianthus annuus</name>
    <name type="common">Common sunflower</name>
    <dbReference type="NCBI Taxonomy" id="4232"/>
    <lineage>
        <taxon>Eukaryota</taxon>
        <taxon>Viridiplantae</taxon>
        <taxon>Streptophyta</taxon>
        <taxon>Embryophyta</taxon>
        <taxon>Tracheophyta</taxon>
        <taxon>Spermatophyta</taxon>
        <taxon>Magnoliopsida</taxon>
        <taxon>eudicotyledons</taxon>
        <taxon>Gunneridae</taxon>
        <taxon>Pentapetalae</taxon>
        <taxon>asterids</taxon>
        <taxon>campanulids</taxon>
        <taxon>Asterales</taxon>
        <taxon>Asteraceae</taxon>
        <taxon>Asteroideae</taxon>
        <taxon>Heliantheae alliance</taxon>
        <taxon>Heliantheae</taxon>
        <taxon>Helianthus</taxon>
    </lineage>
</organism>
<dbReference type="AlphaFoldDB" id="A0A9K3J7J3"/>
<keyword evidence="2" id="KW-1185">Reference proteome</keyword>
<name>A0A9K3J7J3_HELAN</name>
<evidence type="ECO:0000313" key="1">
    <source>
        <dbReference type="EMBL" id="KAF5809290.1"/>
    </source>
</evidence>
<reference evidence="1" key="2">
    <citation type="submission" date="2020-06" db="EMBL/GenBank/DDBJ databases">
        <title>Helianthus annuus Genome sequencing and assembly Release 2.</title>
        <authorList>
            <person name="Gouzy J."/>
            <person name="Langlade N."/>
            <person name="Munos S."/>
        </authorList>
    </citation>
    <scope>NUCLEOTIDE SEQUENCE</scope>
    <source>
        <tissue evidence="1">Leaves</tissue>
    </source>
</reference>
<dbReference type="InterPro" id="IPR004252">
    <property type="entry name" value="Probable_transposase_24"/>
</dbReference>
<dbReference type="Gramene" id="mRNA:HanXRQr2_Chr04g0155431">
    <property type="protein sequence ID" value="mRNA:HanXRQr2_Chr04g0155431"/>
    <property type="gene ID" value="HanXRQr2_Chr04g0155431"/>
</dbReference>
<dbReference type="Pfam" id="PF03004">
    <property type="entry name" value="Transposase_24"/>
    <property type="match status" value="1"/>
</dbReference>
<proteinExistence type="predicted"/>
<gene>
    <name evidence="1" type="ORF">HanXRQr2_Chr04g0155431</name>
</gene>
<evidence type="ECO:0000313" key="2">
    <source>
        <dbReference type="Proteomes" id="UP000215914"/>
    </source>
</evidence>
<accession>A0A9K3J7J3</accession>
<sequence>MDGLNAVYMKRYRSRKAKAKEEFLANGGETDVARARANIPKGMSEENWNKTVDYFLTKEHKDRSCANTSNRQKQLYTNRGGLSTYSSFCFKKDKTRLEAFKNGHTLKDGRFASELEEQKYEELQAEFESQS</sequence>
<dbReference type="EMBL" id="MNCJ02000319">
    <property type="protein sequence ID" value="KAF5809290.1"/>
    <property type="molecule type" value="Genomic_DNA"/>
</dbReference>